<reference evidence="2" key="1">
    <citation type="submission" date="2018-11" db="EMBL/GenBank/DDBJ databases">
        <authorList>
            <person name="Grassa J C."/>
        </authorList>
    </citation>
    <scope>NUCLEOTIDE SEQUENCE [LARGE SCALE GENOMIC DNA]</scope>
</reference>
<dbReference type="EnsemblPlants" id="evm.model.04.1952">
    <property type="protein sequence ID" value="cds.evm.model.04.1952"/>
    <property type="gene ID" value="evm.TU.04.1952"/>
</dbReference>
<protein>
    <submittedName>
        <fullName evidence="2">Uncharacterized protein</fullName>
    </submittedName>
</protein>
<dbReference type="Gramene" id="evm.model.04.1952">
    <property type="protein sequence ID" value="cds.evm.model.04.1952"/>
    <property type="gene ID" value="evm.TU.04.1952"/>
</dbReference>
<dbReference type="OMA" id="AFMISKA"/>
<evidence type="ECO:0000256" key="1">
    <source>
        <dbReference type="SAM" id="MobiDB-lite"/>
    </source>
</evidence>
<feature type="region of interest" description="Disordered" evidence="1">
    <location>
        <begin position="1"/>
        <end position="37"/>
    </location>
</feature>
<dbReference type="AlphaFoldDB" id="A0A803PF58"/>
<organism evidence="2 3">
    <name type="scientific">Cannabis sativa</name>
    <name type="common">Hemp</name>
    <name type="synonym">Marijuana</name>
    <dbReference type="NCBI Taxonomy" id="3483"/>
    <lineage>
        <taxon>Eukaryota</taxon>
        <taxon>Viridiplantae</taxon>
        <taxon>Streptophyta</taxon>
        <taxon>Embryophyta</taxon>
        <taxon>Tracheophyta</taxon>
        <taxon>Spermatophyta</taxon>
        <taxon>Magnoliopsida</taxon>
        <taxon>eudicotyledons</taxon>
        <taxon>Gunneridae</taxon>
        <taxon>Pentapetalae</taxon>
        <taxon>rosids</taxon>
        <taxon>fabids</taxon>
        <taxon>Rosales</taxon>
        <taxon>Cannabaceae</taxon>
        <taxon>Cannabis</taxon>
    </lineage>
</organism>
<feature type="compositionally biased region" description="Basic and acidic residues" evidence="1">
    <location>
        <begin position="7"/>
        <end position="22"/>
    </location>
</feature>
<dbReference type="Proteomes" id="UP000596661">
    <property type="component" value="Chromosome 4"/>
</dbReference>
<keyword evidence="3" id="KW-1185">Reference proteome</keyword>
<sequence length="89" mass="10185">MAFVFSETDHQKTLVDNRDSKSKSKGPSETITSELHLKPSKSLNRDVVLRRIRLHKCLKRVTSVFQGQADANSINEQKWLDQNDNFSSP</sequence>
<dbReference type="PANTHER" id="PTHR35324">
    <property type="entry name" value="BNAA08G03750D PROTEIN"/>
    <property type="match status" value="1"/>
</dbReference>
<name>A0A803PF58_CANSA</name>
<proteinExistence type="predicted"/>
<accession>A0A803PF58</accession>
<dbReference type="PANTHER" id="PTHR35324:SF4">
    <property type="entry name" value="EXPRESSED PROTEIN"/>
    <property type="match status" value="1"/>
</dbReference>
<reference evidence="2" key="2">
    <citation type="submission" date="2021-03" db="UniProtKB">
        <authorList>
            <consortium name="EnsemblPlants"/>
        </authorList>
    </citation>
    <scope>IDENTIFICATION</scope>
</reference>
<dbReference type="EMBL" id="UZAU01000401">
    <property type="status" value="NOT_ANNOTATED_CDS"/>
    <property type="molecule type" value="Genomic_DNA"/>
</dbReference>
<evidence type="ECO:0000313" key="3">
    <source>
        <dbReference type="Proteomes" id="UP000596661"/>
    </source>
</evidence>
<evidence type="ECO:0000313" key="2">
    <source>
        <dbReference type="EnsemblPlants" id="cds.evm.model.04.1952"/>
    </source>
</evidence>